<sequence length="397" mass="40074">MTTSALGRDFRLLWSATVSSRLGDALRTPALALLAATLTRDPRVIAAVTVVAQLPPLLFGLLGGVYADRWDRRRTMALVDGVRAVVVAALAVAVTFDRAGILTLLVAAFLLSALGTLFDAASFALLPALVPPAALPRANGRLQAGTAVAGGFLGAPAAGVLFAAAPALPFTFDAVTFAVAALLVLALTPTPAPHAAAGGRRGSVWGEIVEGVRWLRGHRTLWRVTLLAAASNLAISGLLAVLVLYALDVLRVPPAGYGLFAAGVIVGGVVGALGAGRLAARLGTVHALGAVLAVQAVALTGFALARHPVPGGIALAVFAAGTVVWNSLWASYGQRHVPRGLLGRVGAAQRMVGLLTAPVGAALAGLVASAYGTVPVADAAAGTFALVTLAAWRTLRA</sequence>
<feature type="transmembrane region" description="Helical" evidence="6">
    <location>
        <begin position="224"/>
        <end position="247"/>
    </location>
</feature>
<dbReference type="AlphaFoldDB" id="A0A1N6A1U1"/>
<evidence type="ECO:0000256" key="6">
    <source>
        <dbReference type="SAM" id="Phobius"/>
    </source>
</evidence>
<dbReference type="EMBL" id="FSQT01000002">
    <property type="protein sequence ID" value="SIN28028.1"/>
    <property type="molecule type" value="Genomic_DNA"/>
</dbReference>
<dbReference type="OrthoDB" id="3387448at2"/>
<dbReference type="Pfam" id="PF07690">
    <property type="entry name" value="MFS_1"/>
    <property type="match status" value="1"/>
</dbReference>
<dbReference type="Gene3D" id="1.20.1250.20">
    <property type="entry name" value="MFS general substrate transporter like domains"/>
    <property type="match status" value="1"/>
</dbReference>
<evidence type="ECO:0000256" key="1">
    <source>
        <dbReference type="ARBA" id="ARBA00004651"/>
    </source>
</evidence>
<dbReference type="SUPFAM" id="SSF103473">
    <property type="entry name" value="MFS general substrate transporter"/>
    <property type="match status" value="1"/>
</dbReference>
<evidence type="ECO:0000313" key="8">
    <source>
        <dbReference type="Proteomes" id="UP000185124"/>
    </source>
</evidence>
<keyword evidence="8" id="KW-1185">Reference proteome</keyword>
<comment type="subcellular location">
    <subcellularLocation>
        <location evidence="1">Cell membrane</location>
        <topology evidence="1">Multi-pass membrane protein</topology>
    </subcellularLocation>
</comment>
<dbReference type="GO" id="GO:0005886">
    <property type="term" value="C:plasma membrane"/>
    <property type="evidence" value="ECO:0007669"/>
    <property type="project" value="UniProtKB-SubCell"/>
</dbReference>
<feature type="transmembrane region" description="Helical" evidence="6">
    <location>
        <begin position="311"/>
        <end position="330"/>
    </location>
</feature>
<evidence type="ECO:0000313" key="7">
    <source>
        <dbReference type="EMBL" id="SIN28028.1"/>
    </source>
</evidence>
<protein>
    <submittedName>
        <fullName evidence="7">Predicted arabinose efflux permease, MFS family</fullName>
    </submittedName>
</protein>
<dbReference type="InterPro" id="IPR036259">
    <property type="entry name" value="MFS_trans_sf"/>
</dbReference>
<dbReference type="RefSeq" id="WP_074315632.1">
    <property type="nucleotide sequence ID" value="NZ_FSQT01000002.1"/>
</dbReference>
<keyword evidence="5 6" id="KW-0472">Membrane</keyword>
<dbReference type="STRING" id="709881.SAMN04489832_4785"/>
<keyword evidence="2" id="KW-1003">Cell membrane</keyword>
<evidence type="ECO:0000256" key="5">
    <source>
        <dbReference type="ARBA" id="ARBA00023136"/>
    </source>
</evidence>
<evidence type="ECO:0000256" key="3">
    <source>
        <dbReference type="ARBA" id="ARBA00022692"/>
    </source>
</evidence>
<proteinExistence type="predicted"/>
<feature type="transmembrane region" description="Helical" evidence="6">
    <location>
        <begin position="102"/>
        <end position="126"/>
    </location>
</feature>
<feature type="transmembrane region" description="Helical" evidence="6">
    <location>
        <begin position="44"/>
        <end position="65"/>
    </location>
</feature>
<dbReference type="PANTHER" id="PTHR23513:SF6">
    <property type="entry name" value="MAJOR FACILITATOR SUPERFAMILY ASSOCIATED DOMAIN-CONTAINING PROTEIN"/>
    <property type="match status" value="1"/>
</dbReference>
<reference evidence="8" key="1">
    <citation type="submission" date="2016-12" db="EMBL/GenBank/DDBJ databases">
        <authorList>
            <person name="Varghese N."/>
            <person name="Submissions S."/>
        </authorList>
    </citation>
    <scope>NUCLEOTIDE SEQUENCE [LARGE SCALE GENOMIC DNA]</scope>
    <source>
        <strain evidence="8">DSM 45599</strain>
    </source>
</reference>
<accession>A0A1N6A1U1</accession>
<dbReference type="PANTHER" id="PTHR23513">
    <property type="entry name" value="INTEGRAL MEMBRANE EFFLUX PROTEIN-RELATED"/>
    <property type="match status" value="1"/>
</dbReference>
<dbReference type="GO" id="GO:0022857">
    <property type="term" value="F:transmembrane transporter activity"/>
    <property type="evidence" value="ECO:0007669"/>
    <property type="project" value="InterPro"/>
</dbReference>
<dbReference type="InterPro" id="IPR011701">
    <property type="entry name" value="MFS"/>
</dbReference>
<feature type="transmembrane region" description="Helical" evidence="6">
    <location>
        <begin position="174"/>
        <end position="192"/>
    </location>
</feature>
<dbReference type="Proteomes" id="UP000185124">
    <property type="component" value="Unassembled WGS sequence"/>
</dbReference>
<organism evidence="7 8">
    <name type="scientific">Micromonospora cremea</name>
    <dbReference type="NCBI Taxonomy" id="709881"/>
    <lineage>
        <taxon>Bacteria</taxon>
        <taxon>Bacillati</taxon>
        <taxon>Actinomycetota</taxon>
        <taxon>Actinomycetes</taxon>
        <taxon>Micromonosporales</taxon>
        <taxon>Micromonosporaceae</taxon>
        <taxon>Micromonospora</taxon>
    </lineage>
</organism>
<name>A0A1N6A1U1_9ACTN</name>
<feature type="transmembrane region" description="Helical" evidence="6">
    <location>
        <begin position="287"/>
        <end position="305"/>
    </location>
</feature>
<keyword evidence="4 6" id="KW-1133">Transmembrane helix</keyword>
<feature type="transmembrane region" description="Helical" evidence="6">
    <location>
        <begin position="147"/>
        <end position="168"/>
    </location>
</feature>
<gene>
    <name evidence="7" type="ORF">SAMN04489832_4785</name>
</gene>
<evidence type="ECO:0000256" key="2">
    <source>
        <dbReference type="ARBA" id="ARBA00022475"/>
    </source>
</evidence>
<keyword evidence="3 6" id="KW-0812">Transmembrane</keyword>
<evidence type="ECO:0000256" key="4">
    <source>
        <dbReference type="ARBA" id="ARBA00022989"/>
    </source>
</evidence>
<dbReference type="CDD" id="cd06173">
    <property type="entry name" value="MFS_MefA_like"/>
    <property type="match status" value="1"/>
</dbReference>
<feature type="transmembrane region" description="Helical" evidence="6">
    <location>
        <begin position="351"/>
        <end position="371"/>
    </location>
</feature>
<feature type="transmembrane region" description="Helical" evidence="6">
    <location>
        <begin position="259"/>
        <end position="280"/>
    </location>
</feature>